<keyword evidence="4 6" id="KW-0472">Membrane</keyword>
<evidence type="ECO:0000256" key="5">
    <source>
        <dbReference type="SAM" id="MobiDB-lite"/>
    </source>
</evidence>
<dbReference type="AlphaFoldDB" id="A0A067NM65"/>
<dbReference type="Pfam" id="PF07690">
    <property type="entry name" value="MFS_1"/>
    <property type="match status" value="1"/>
</dbReference>
<keyword evidence="3 6" id="KW-1133">Transmembrane helix</keyword>
<feature type="region of interest" description="Disordered" evidence="5">
    <location>
        <begin position="564"/>
        <end position="585"/>
    </location>
</feature>
<feature type="transmembrane region" description="Helical" evidence="6">
    <location>
        <begin position="382"/>
        <end position="403"/>
    </location>
</feature>
<dbReference type="GO" id="GO:0022857">
    <property type="term" value="F:transmembrane transporter activity"/>
    <property type="evidence" value="ECO:0007669"/>
    <property type="project" value="InterPro"/>
</dbReference>
<feature type="transmembrane region" description="Helical" evidence="6">
    <location>
        <begin position="507"/>
        <end position="528"/>
    </location>
</feature>
<sequence length="585" mass="64333">MNFFGRPTDGDDGEQAQPLLTQGTRRGRETMQPPRKNLQSRWRLWKANPYWLIPVVITVSMCRGLTMAPRIQVYNHIACQAFKKLPGSLPLPSPSNLTATIFAPAQDEDCPSADIQPRAAQIQATIITSMSVLSAITTGLWSRFGDIHGRKIILCSTIFGFIAMDIIVLLVTDTESFFSQYGEQFIVLGPIIDGLLGGLSAFNGVVHAYTSDCTPHGSRSKIFSTIQGIVFIGLASGPWVGSILLRLLKPSESMTFMFYLSILFQIAILTFILFLLPESLKPVVSDGTRTRPASTYSTLSRASSSSKPFLPRAKVLVIRFMKTFISPITMFRPKTIGRGRRDWNLTLVGLALFLYVLSSGVYQVKYLYAKHIYVWTAEQLSFYMSLLWITRAANLLVVLPLIISYFKPPTKPRLAVSPVSPGEEPETTEPERDIPAELRFDQKIAGYSLFVDGFSDFCVFLAPISSQSAFIFFSCLTSFTSGGNPAVHSLGAVCLHAAGRGSEVGSLFGALAVLSAIAHTFSPTIYAATYGLTVVTFPKAVFLLASIFLAIVVTLLWLIKPDNGSKEDSYSPITQDEEEAVSFRN</sequence>
<dbReference type="EMBL" id="KL198011">
    <property type="protein sequence ID" value="KDQ24686.1"/>
    <property type="molecule type" value="Genomic_DNA"/>
</dbReference>
<name>A0A067NM65_PLEO1</name>
<comment type="subcellular location">
    <subcellularLocation>
        <location evidence="1">Membrane</location>
        <topology evidence="1">Multi-pass membrane protein</topology>
    </subcellularLocation>
</comment>
<dbReference type="Proteomes" id="UP000027073">
    <property type="component" value="Unassembled WGS sequence"/>
</dbReference>
<reference evidence="8" key="1">
    <citation type="journal article" date="2014" name="Proc. Natl. Acad. Sci. U.S.A.">
        <title>Extensive sampling of basidiomycete genomes demonstrates inadequacy of the white-rot/brown-rot paradigm for wood decay fungi.</title>
        <authorList>
            <person name="Riley R."/>
            <person name="Salamov A.A."/>
            <person name="Brown D.W."/>
            <person name="Nagy L.G."/>
            <person name="Floudas D."/>
            <person name="Held B.W."/>
            <person name="Levasseur A."/>
            <person name="Lombard V."/>
            <person name="Morin E."/>
            <person name="Otillar R."/>
            <person name="Lindquist E.A."/>
            <person name="Sun H."/>
            <person name="LaButti K.M."/>
            <person name="Schmutz J."/>
            <person name="Jabbour D."/>
            <person name="Luo H."/>
            <person name="Baker S.E."/>
            <person name="Pisabarro A.G."/>
            <person name="Walton J.D."/>
            <person name="Blanchette R.A."/>
            <person name="Henrissat B."/>
            <person name="Martin F."/>
            <person name="Cullen D."/>
            <person name="Hibbett D.S."/>
            <person name="Grigoriev I.V."/>
        </authorList>
    </citation>
    <scope>NUCLEOTIDE SEQUENCE [LARGE SCALE GENOMIC DNA]</scope>
    <source>
        <strain evidence="8">PC15</strain>
    </source>
</reference>
<evidence type="ECO:0000256" key="2">
    <source>
        <dbReference type="ARBA" id="ARBA00022692"/>
    </source>
</evidence>
<dbReference type="VEuPathDB" id="FungiDB:PLEOSDRAFT_1113907"/>
<dbReference type="Gene3D" id="1.20.1250.20">
    <property type="entry name" value="MFS general substrate transporter like domains"/>
    <property type="match status" value="1"/>
</dbReference>
<evidence type="ECO:0000313" key="7">
    <source>
        <dbReference type="EMBL" id="KDQ24686.1"/>
    </source>
</evidence>
<dbReference type="FunCoup" id="A0A067NM65">
    <property type="interactions" value="20"/>
</dbReference>
<gene>
    <name evidence="7" type="ORF">PLEOSDRAFT_1113907</name>
</gene>
<evidence type="ECO:0000313" key="8">
    <source>
        <dbReference type="Proteomes" id="UP000027073"/>
    </source>
</evidence>
<organism evidence="7 8">
    <name type="scientific">Pleurotus ostreatus (strain PC15)</name>
    <name type="common">Oyster mushroom</name>
    <dbReference type="NCBI Taxonomy" id="1137138"/>
    <lineage>
        <taxon>Eukaryota</taxon>
        <taxon>Fungi</taxon>
        <taxon>Dikarya</taxon>
        <taxon>Basidiomycota</taxon>
        <taxon>Agaricomycotina</taxon>
        <taxon>Agaricomycetes</taxon>
        <taxon>Agaricomycetidae</taxon>
        <taxon>Agaricales</taxon>
        <taxon>Pleurotineae</taxon>
        <taxon>Pleurotaceae</taxon>
        <taxon>Pleurotus</taxon>
    </lineage>
</organism>
<evidence type="ECO:0000256" key="6">
    <source>
        <dbReference type="SAM" id="Phobius"/>
    </source>
</evidence>
<feature type="transmembrane region" description="Helical" evidence="6">
    <location>
        <begin position="343"/>
        <end position="362"/>
    </location>
</feature>
<keyword evidence="2 6" id="KW-0812">Transmembrane</keyword>
<evidence type="ECO:0000256" key="3">
    <source>
        <dbReference type="ARBA" id="ARBA00022989"/>
    </source>
</evidence>
<dbReference type="GO" id="GO:0016020">
    <property type="term" value="C:membrane"/>
    <property type="evidence" value="ECO:0007669"/>
    <property type="project" value="UniProtKB-SubCell"/>
</dbReference>
<feature type="compositionally biased region" description="Acidic residues" evidence="5">
    <location>
        <begin position="575"/>
        <end position="585"/>
    </location>
</feature>
<accession>A0A067NM65</accession>
<dbReference type="InParanoid" id="A0A067NM65"/>
<feature type="transmembrane region" description="Helical" evidence="6">
    <location>
        <begin position="222"/>
        <end position="244"/>
    </location>
</feature>
<dbReference type="OrthoDB" id="3026777at2759"/>
<dbReference type="HOGENOM" id="CLU_017517_1_0_1"/>
<evidence type="ECO:0000256" key="4">
    <source>
        <dbReference type="ARBA" id="ARBA00023136"/>
    </source>
</evidence>
<evidence type="ECO:0000256" key="1">
    <source>
        <dbReference type="ARBA" id="ARBA00004141"/>
    </source>
</evidence>
<protein>
    <recommendedName>
        <fullName evidence="9">Major facilitator superfamily (MFS) profile domain-containing protein</fullName>
    </recommendedName>
</protein>
<dbReference type="PANTHER" id="PTHR23507">
    <property type="entry name" value="ZGC:174356"/>
    <property type="match status" value="1"/>
</dbReference>
<feature type="transmembrane region" description="Helical" evidence="6">
    <location>
        <begin position="540"/>
        <end position="559"/>
    </location>
</feature>
<feature type="transmembrane region" description="Helical" evidence="6">
    <location>
        <begin position="256"/>
        <end position="276"/>
    </location>
</feature>
<feature type="transmembrane region" description="Helical" evidence="6">
    <location>
        <begin position="184"/>
        <end position="210"/>
    </location>
</feature>
<evidence type="ECO:0008006" key="9">
    <source>
        <dbReference type="Google" id="ProtNLM"/>
    </source>
</evidence>
<feature type="region of interest" description="Disordered" evidence="5">
    <location>
        <begin position="1"/>
        <end position="36"/>
    </location>
</feature>
<dbReference type="InterPro" id="IPR036259">
    <property type="entry name" value="MFS_trans_sf"/>
</dbReference>
<dbReference type="PANTHER" id="PTHR23507:SF1">
    <property type="entry name" value="FI18259P1-RELATED"/>
    <property type="match status" value="1"/>
</dbReference>
<dbReference type="InterPro" id="IPR011701">
    <property type="entry name" value="MFS"/>
</dbReference>
<feature type="transmembrane region" description="Helical" evidence="6">
    <location>
        <begin position="152"/>
        <end position="172"/>
    </location>
</feature>
<dbReference type="SUPFAM" id="SSF103473">
    <property type="entry name" value="MFS general substrate transporter"/>
    <property type="match status" value="1"/>
</dbReference>
<proteinExistence type="predicted"/>